<dbReference type="InterPro" id="IPR019554">
    <property type="entry name" value="Soluble_ligand-bd"/>
</dbReference>
<dbReference type="Pfam" id="PF02563">
    <property type="entry name" value="Poly_export"/>
    <property type="match status" value="1"/>
</dbReference>
<dbReference type="OrthoDB" id="9815244at2"/>
<evidence type="ECO:0000259" key="2">
    <source>
        <dbReference type="Pfam" id="PF02563"/>
    </source>
</evidence>
<dbReference type="Gene3D" id="3.10.560.10">
    <property type="entry name" value="Outer membrane lipoprotein wza domain like"/>
    <property type="match status" value="2"/>
</dbReference>
<dbReference type="RefSeq" id="WP_012696747.1">
    <property type="nucleotide sequence ID" value="NZ_JAJAXS010000022.1"/>
</dbReference>
<proteinExistence type="predicted"/>
<feature type="domain" description="Soluble ligand binding" evidence="3">
    <location>
        <begin position="449"/>
        <end position="497"/>
    </location>
</feature>
<keyword evidence="1" id="KW-0732">Signal</keyword>
<dbReference type="AlphaFoldDB" id="A0A248LHK5"/>
<dbReference type="InterPro" id="IPR049712">
    <property type="entry name" value="Poly_export"/>
</dbReference>
<evidence type="ECO:0000259" key="3">
    <source>
        <dbReference type="Pfam" id="PF10531"/>
    </source>
</evidence>
<dbReference type="EMBL" id="CP022115">
    <property type="protein sequence ID" value="ASJ24260.1"/>
    <property type="molecule type" value="Genomic_DNA"/>
</dbReference>
<dbReference type="PANTHER" id="PTHR33619">
    <property type="entry name" value="POLYSACCHARIDE EXPORT PROTEIN GFCE-RELATED"/>
    <property type="match status" value="1"/>
</dbReference>
<evidence type="ECO:0000256" key="1">
    <source>
        <dbReference type="ARBA" id="ARBA00022729"/>
    </source>
</evidence>
<sequence>MVSSVFIRFFFLRLRGCGPVLAGLVLCGLLGSLPVQAEDAARPVAGKPVADSVGSRMFGTQLFGGAFAKMAGGGIPQAYVLNTGDRIKLKLWGSMEFDDTLTVDADGQVVVPGVGAVKLAGVRHDRLNATVSSAVRKLAGREVQSAAQLDASQPVKVFVTGFVRQPGLYGGVAADSVLAFLDRAGGVDAERGSYIDIVLKRGDAVYRRINLYDFLLRGNIDFFPLADGDAIVVGARRHTFSVRGEVLNPFDFEFDQPIVSLTDALALAHPRPGATHVSVLRSQGTRQMSEYYPLAEARKEVMLYDGDQLNVTADRYAGTIQVRIEGAHSGEHALVLPYGATMGEVLDHINANSMSRLDQLQLYRKSVAERQREMLNISLQKLQETALSARSSTSEEASLRTQEAALIAKFVEQARKVEPKGQVVLNEKTAKTMLLEDGDIIRIPRKTSVVMVHGEVLFPAAVSWESGLRARDYIDLVGGYTQSSDTSKVVLIRPNGEAIQASGRTKIEAGDEVMVLPKVESKNIEVTRGISQILYQIAVAAKVILDL</sequence>
<feature type="domain" description="Polysaccharide export protein N-terminal" evidence="2">
    <location>
        <begin position="76"/>
        <end position="137"/>
    </location>
</feature>
<dbReference type="Pfam" id="PF10531">
    <property type="entry name" value="SLBB"/>
    <property type="match status" value="1"/>
</dbReference>
<protein>
    <submittedName>
        <fullName evidence="4">KpsD</fullName>
    </submittedName>
</protein>
<evidence type="ECO:0000313" key="5">
    <source>
        <dbReference type="Proteomes" id="UP000197424"/>
    </source>
</evidence>
<organism evidence="4 5">
    <name type="scientific">Laribacter hongkongensis</name>
    <dbReference type="NCBI Taxonomy" id="168471"/>
    <lineage>
        <taxon>Bacteria</taxon>
        <taxon>Pseudomonadati</taxon>
        <taxon>Pseudomonadota</taxon>
        <taxon>Betaproteobacteria</taxon>
        <taxon>Neisseriales</taxon>
        <taxon>Aquaspirillaceae</taxon>
        <taxon>Laribacter</taxon>
    </lineage>
</organism>
<dbReference type="InterPro" id="IPR003715">
    <property type="entry name" value="Poly_export_N"/>
</dbReference>
<reference evidence="5" key="1">
    <citation type="submission" date="2017-06" db="EMBL/GenBank/DDBJ databases">
        <title>Whole genome sequence of Laribacter hongkongensis LHGZ1.</title>
        <authorList>
            <person name="Chen D."/>
            <person name="Wu H."/>
            <person name="Chen J."/>
        </authorList>
    </citation>
    <scope>NUCLEOTIDE SEQUENCE [LARGE SCALE GENOMIC DNA]</scope>
    <source>
        <strain evidence="5">LHGZ1</strain>
    </source>
</reference>
<dbReference type="Proteomes" id="UP000197424">
    <property type="component" value="Chromosome"/>
</dbReference>
<gene>
    <name evidence="4" type="primary">kpsD</name>
    <name evidence="4" type="ORF">LHGZ1_1429</name>
</gene>
<dbReference type="OMA" id="KISIWLW"/>
<name>A0A248LHK5_9NEIS</name>
<accession>A0A248LHK5</accession>
<dbReference type="GO" id="GO:0015159">
    <property type="term" value="F:polysaccharide transmembrane transporter activity"/>
    <property type="evidence" value="ECO:0007669"/>
    <property type="project" value="InterPro"/>
</dbReference>
<evidence type="ECO:0000313" key="4">
    <source>
        <dbReference type="EMBL" id="ASJ24260.1"/>
    </source>
</evidence>
<dbReference type="PANTHER" id="PTHR33619:SF3">
    <property type="entry name" value="POLYSACCHARIDE EXPORT PROTEIN GFCE-RELATED"/>
    <property type="match status" value="1"/>
</dbReference>